<dbReference type="Proteomes" id="UP000799778">
    <property type="component" value="Unassembled WGS sequence"/>
</dbReference>
<organism evidence="2 3">
    <name type="scientific">Aaosphaeria arxii CBS 175.79</name>
    <dbReference type="NCBI Taxonomy" id="1450172"/>
    <lineage>
        <taxon>Eukaryota</taxon>
        <taxon>Fungi</taxon>
        <taxon>Dikarya</taxon>
        <taxon>Ascomycota</taxon>
        <taxon>Pezizomycotina</taxon>
        <taxon>Dothideomycetes</taxon>
        <taxon>Pleosporomycetidae</taxon>
        <taxon>Pleosporales</taxon>
        <taxon>Pleosporales incertae sedis</taxon>
        <taxon>Aaosphaeria</taxon>
    </lineage>
</organism>
<evidence type="ECO:0000313" key="2">
    <source>
        <dbReference type="EMBL" id="KAF2014959.1"/>
    </source>
</evidence>
<evidence type="ECO:0000256" key="1">
    <source>
        <dbReference type="SAM" id="MobiDB-lite"/>
    </source>
</evidence>
<protein>
    <submittedName>
        <fullName evidence="2">Uncharacterized protein</fullName>
    </submittedName>
</protein>
<dbReference type="RefSeq" id="XP_033383298.1">
    <property type="nucleotide sequence ID" value="XM_033528361.1"/>
</dbReference>
<keyword evidence="3" id="KW-1185">Reference proteome</keyword>
<proteinExistence type="predicted"/>
<feature type="compositionally biased region" description="Basic and acidic residues" evidence="1">
    <location>
        <begin position="81"/>
        <end position="91"/>
    </location>
</feature>
<gene>
    <name evidence="2" type="ORF">BU24DRAFT_423877</name>
</gene>
<accession>A0A6A5XPX8</accession>
<feature type="region of interest" description="Disordered" evidence="1">
    <location>
        <begin position="1"/>
        <end position="23"/>
    </location>
</feature>
<feature type="compositionally biased region" description="Basic and acidic residues" evidence="1">
    <location>
        <begin position="1"/>
        <end position="12"/>
    </location>
</feature>
<dbReference type="GeneID" id="54285758"/>
<sequence>MRPFKEDKKKPPPDAGPCRLMPLHTRSCPMPESRRVIAISTLSFAPYIGGGVYCEVDEWMGGSGMANGKSLRAKGKAKARGQSEARKQRRR</sequence>
<evidence type="ECO:0000313" key="3">
    <source>
        <dbReference type="Proteomes" id="UP000799778"/>
    </source>
</evidence>
<dbReference type="AlphaFoldDB" id="A0A6A5XPX8"/>
<name>A0A6A5XPX8_9PLEO</name>
<dbReference type="EMBL" id="ML978070">
    <property type="protein sequence ID" value="KAF2014959.1"/>
    <property type="molecule type" value="Genomic_DNA"/>
</dbReference>
<feature type="region of interest" description="Disordered" evidence="1">
    <location>
        <begin position="64"/>
        <end position="91"/>
    </location>
</feature>
<reference evidence="2" key="1">
    <citation type="journal article" date="2020" name="Stud. Mycol.">
        <title>101 Dothideomycetes genomes: a test case for predicting lifestyles and emergence of pathogens.</title>
        <authorList>
            <person name="Haridas S."/>
            <person name="Albert R."/>
            <person name="Binder M."/>
            <person name="Bloem J."/>
            <person name="Labutti K."/>
            <person name="Salamov A."/>
            <person name="Andreopoulos B."/>
            <person name="Baker S."/>
            <person name="Barry K."/>
            <person name="Bills G."/>
            <person name="Bluhm B."/>
            <person name="Cannon C."/>
            <person name="Castanera R."/>
            <person name="Culley D."/>
            <person name="Daum C."/>
            <person name="Ezra D."/>
            <person name="Gonzalez J."/>
            <person name="Henrissat B."/>
            <person name="Kuo A."/>
            <person name="Liang C."/>
            <person name="Lipzen A."/>
            <person name="Lutzoni F."/>
            <person name="Magnuson J."/>
            <person name="Mondo S."/>
            <person name="Nolan M."/>
            <person name="Ohm R."/>
            <person name="Pangilinan J."/>
            <person name="Park H.-J."/>
            <person name="Ramirez L."/>
            <person name="Alfaro M."/>
            <person name="Sun H."/>
            <person name="Tritt A."/>
            <person name="Yoshinaga Y."/>
            <person name="Zwiers L.-H."/>
            <person name="Turgeon B."/>
            <person name="Goodwin S."/>
            <person name="Spatafora J."/>
            <person name="Crous P."/>
            <person name="Grigoriev I."/>
        </authorList>
    </citation>
    <scope>NUCLEOTIDE SEQUENCE</scope>
    <source>
        <strain evidence="2">CBS 175.79</strain>
    </source>
</reference>